<dbReference type="NCBIfam" id="TIGR04282">
    <property type="entry name" value="glyco_like_cofC"/>
    <property type="match status" value="1"/>
</dbReference>
<dbReference type="InterPro" id="IPR029044">
    <property type="entry name" value="Nucleotide-diphossugar_trans"/>
</dbReference>
<reference evidence="11" key="1">
    <citation type="submission" date="2023-07" db="EMBL/GenBank/DDBJ databases">
        <title>Between Cages and Wild: Unraveling the Impact of Captivity on Animal Microbiomes and Antimicrobial Resistance.</title>
        <authorList>
            <person name="Schmartz G.P."/>
            <person name="Rehner J."/>
            <person name="Schuff M.J."/>
            <person name="Becker S.L."/>
            <person name="Kravczyk M."/>
            <person name="Gurevich A."/>
            <person name="Francke R."/>
            <person name="Mueller R."/>
            <person name="Keller V."/>
            <person name="Keller A."/>
        </authorList>
    </citation>
    <scope>NUCLEOTIDE SEQUENCE</scope>
    <source>
        <strain evidence="11">S12M_St_49</strain>
    </source>
</reference>
<dbReference type="InterPro" id="IPR018641">
    <property type="entry name" value="Trfase_1_rSAM/seldom-assoc"/>
</dbReference>
<protein>
    <recommendedName>
        <fullName evidence="9">4,4'-diaponeurosporenoate glycosyltransferase</fullName>
    </recommendedName>
</protein>
<keyword evidence="3" id="KW-0328">Glycosyltransferase</keyword>
<evidence type="ECO:0000256" key="9">
    <source>
        <dbReference type="ARBA" id="ARBA00040345"/>
    </source>
</evidence>
<dbReference type="SUPFAM" id="SSF53448">
    <property type="entry name" value="Nucleotide-diphospho-sugar transferases"/>
    <property type="match status" value="2"/>
</dbReference>
<dbReference type="CDD" id="cd02522">
    <property type="entry name" value="GT_2_like_a"/>
    <property type="match status" value="1"/>
</dbReference>
<keyword evidence="12" id="KW-1185">Reference proteome</keyword>
<dbReference type="Proteomes" id="UP001168575">
    <property type="component" value="Unassembled WGS sequence"/>
</dbReference>
<evidence type="ECO:0000256" key="8">
    <source>
        <dbReference type="ARBA" id="ARBA00038120"/>
    </source>
</evidence>
<dbReference type="InterPro" id="IPR001173">
    <property type="entry name" value="Glyco_trans_2-like"/>
</dbReference>
<dbReference type="GO" id="GO:0016757">
    <property type="term" value="F:glycosyltransferase activity"/>
    <property type="evidence" value="ECO:0007669"/>
    <property type="project" value="UniProtKB-KW"/>
</dbReference>
<name>A0AA43RIJ6_9ACTN</name>
<keyword evidence="4" id="KW-0808">Transferase</keyword>
<dbReference type="PANTHER" id="PTHR43646:SF2">
    <property type="entry name" value="GLYCOSYLTRANSFERASE 2-LIKE DOMAIN-CONTAINING PROTEIN"/>
    <property type="match status" value="1"/>
</dbReference>
<evidence type="ECO:0000256" key="5">
    <source>
        <dbReference type="ARBA" id="ARBA00023136"/>
    </source>
</evidence>
<evidence type="ECO:0000256" key="3">
    <source>
        <dbReference type="ARBA" id="ARBA00022676"/>
    </source>
</evidence>
<comment type="caution">
    <text evidence="11">The sequence shown here is derived from an EMBL/GenBank/DDBJ whole genome shotgun (WGS) entry which is preliminary data.</text>
</comment>
<evidence type="ECO:0000256" key="7">
    <source>
        <dbReference type="ARBA" id="ARBA00037904"/>
    </source>
</evidence>
<dbReference type="Pfam" id="PF09837">
    <property type="entry name" value="DUF2064"/>
    <property type="match status" value="1"/>
</dbReference>
<dbReference type="PANTHER" id="PTHR43646">
    <property type="entry name" value="GLYCOSYLTRANSFERASE"/>
    <property type="match status" value="1"/>
</dbReference>
<evidence type="ECO:0000256" key="6">
    <source>
        <dbReference type="ARBA" id="ARBA00037281"/>
    </source>
</evidence>
<comment type="pathway">
    <text evidence="7">Carotenoid biosynthesis; staphyloxanthin biosynthesis; staphyloxanthin from farnesyl diphosphate: step 4/5.</text>
</comment>
<proteinExistence type="inferred from homology"/>
<dbReference type="Gene3D" id="3.90.550.10">
    <property type="entry name" value="Spore Coat Polysaccharide Biosynthesis Protein SpsA, Chain A"/>
    <property type="match status" value="2"/>
</dbReference>
<dbReference type="Pfam" id="PF00535">
    <property type="entry name" value="Glycos_transf_2"/>
    <property type="match status" value="1"/>
</dbReference>
<evidence type="ECO:0000313" key="12">
    <source>
        <dbReference type="Proteomes" id="UP001168575"/>
    </source>
</evidence>
<gene>
    <name evidence="11" type="ORF">Q3982_00505</name>
</gene>
<dbReference type="GO" id="GO:0005886">
    <property type="term" value="C:plasma membrane"/>
    <property type="evidence" value="ECO:0007669"/>
    <property type="project" value="UniProtKB-SubCell"/>
</dbReference>
<comment type="subcellular location">
    <subcellularLocation>
        <location evidence="1">Cell membrane</location>
    </subcellularLocation>
</comment>
<keyword evidence="5" id="KW-0472">Membrane</keyword>
<sequence length="473" mass="53437">MTSILDDNIIILFTRIPVAGKTKTRLMPFLKPGECVNLHFSFMADEIAQICKSADRLEVCYLEDESVTDDDCDDFRSFLMEEVSIPFCTFAQRGNDVFERMSLAFRDSFKLQNNGRQAKRLLIGCDLPFINEITLDRAFEDLDDSDVVFGPSDDGGYYLVGMSDYEPSIFHVSGDGASDVLSKTLLRCKQAFLNVSFGQVLADVDTPEDLYNLWLQRETLPEDSLTRSFLDTIDPSRFELAGLCGETVSVIVPVYNEMSTIETFIENLADIAKQAEIIFADGGSTDGTAEFIEKHLPKNAKLLRTEKGRAVQMNEAAKAAKGDYLMFLHADCVPPKNLVSEVRKTLHKTNWGCFGVKFDDKDPLMLICQIISNNRIHDRKVVFGDQGIFIKRELFFEIGGFPELPIMEDYQLSLTLKDKGEKIGVAKGLIETSSRRYHEGGKLSVMWKMNRLRKAYRDGVPIEEISNAYKDIR</sequence>
<evidence type="ECO:0000313" key="11">
    <source>
        <dbReference type="EMBL" id="MDO4841145.1"/>
    </source>
</evidence>
<feature type="domain" description="Glycosyltransferase 2-like" evidence="10">
    <location>
        <begin position="249"/>
        <end position="351"/>
    </location>
</feature>
<dbReference type="EMBL" id="JAUMVS010000003">
    <property type="protein sequence ID" value="MDO4841145.1"/>
    <property type="molecule type" value="Genomic_DNA"/>
</dbReference>
<keyword evidence="2" id="KW-1003">Cell membrane</keyword>
<evidence type="ECO:0000256" key="1">
    <source>
        <dbReference type="ARBA" id="ARBA00004236"/>
    </source>
</evidence>
<dbReference type="InterPro" id="IPR026461">
    <property type="entry name" value="Trfase_2_rSAM/seldom_assoc"/>
</dbReference>
<comment type="similarity">
    <text evidence="8">Belongs to the glycosyltransferase 2 family. CrtQ subfamily.</text>
</comment>
<evidence type="ECO:0000256" key="2">
    <source>
        <dbReference type="ARBA" id="ARBA00022475"/>
    </source>
</evidence>
<evidence type="ECO:0000259" key="10">
    <source>
        <dbReference type="Pfam" id="PF00535"/>
    </source>
</evidence>
<dbReference type="NCBIfam" id="TIGR04283">
    <property type="entry name" value="glyco_like_mftF"/>
    <property type="match status" value="1"/>
</dbReference>
<dbReference type="AlphaFoldDB" id="A0AA43RIJ6"/>
<comment type="function">
    <text evidence="6">Catalyzes the glycosylation of 4,4'-diaponeurosporenoate, i.e. the esterification of glucose at the C1'' position with the carboxyl group of 4,4'-diaponeurosporenic acid, to form glycosyl-4,4'-diaponeurosporenoate. This is a step in the biosynthesis of staphyloxanthin, an orange pigment present in most staphylococci strains.</text>
</comment>
<evidence type="ECO:0000256" key="4">
    <source>
        <dbReference type="ARBA" id="ARBA00022679"/>
    </source>
</evidence>
<organism evidence="11 12">
    <name type="scientific">Phoenicibacter congonensis</name>
    <dbReference type="NCBI Taxonomy" id="1944646"/>
    <lineage>
        <taxon>Bacteria</taxon>
        <taxon>Bacillati</taxon>
        <taxon>Actinomycetota</taxon>
        <taxon>Coriobacteriia</taxon>
        <taxon>Eggerthellales</taxon>
        <taxon>Eggerthellaceae</taxon>
        <taxon>Phoenicibacter</taxon>
    </lineage>
</organism>
<accession>A0AA43RIJ6</accession>